<feature type="compositionally biased region" description="Low complexity" evidence="1">
    <location>
        <begin position="102"/>
        <end position="116"/>
    </location>
</feature>
<dbReference type="EMBL" id="JANKHO010002349">
    <property type="protein sequence ID" value="KAJ3492983.1"/>
    <property type="molecule type" value="Genomic_DNA"/>
</dbReference>
<evidence type="ECO:0000313" key="2">
    <source>
        <dbReference type="EMBL" id="KAJ3492983.1"/>
    </source>
</evidence>
<keyword evidence="3" id="KW-1185">Reference proteome</keyword>
<dbReference type="Gene3D" id="3.60.130.30">
    <property type="match status" value="1"/>
</dbReference>
<gene>
    <name evidence="2" type="ORF">NLJ89_g11121</name>
</gene>
<feature type="compositionally biased region" description="Pro residues" evidence="1">
    <location>
        <begin position="49"/>
        <end position="58"/>
    </location>
</feature>
<feature type="region of interest" description="Disordered" evidence="1">
    <location>
        <begin position="45"/>
        <end position="74"/>
    </location>
</feature>
<evidence type="ECO:0000256" key="1">
    <source>
        <dbReference type="SAM" id="MobiDB-lite"/>
    </source>
</evidence>
<protein>
    <submittedName>
        <fullName evidence="2">Uncharacterized protein</fullName>
    </submittedName>
</protein>
<reference evidence="2" key="1">
    <citation type="submission" date="2022-07" db="EMBL/GenBank/DDBJ databases">
        <title>Genome Sequence of Agrocybe chaxingu.</title>
        <authorList>
            <person name="Buettner E."/>
        </authorList>
    </citation>
    <scope>NUCLEOTIDE SEQUENCE</scope>
    <source>
        <strain evidence="2">MP-N11</strain>
    </source>
</reference>
<feature type="region of interest" description="Disordered" evidence="1">
    <location>
        <begin position="86"/>
        <end position="121"/>
    </location>
</feature>
<dbReference type="AlphaFoldDB" id="A0A9W8JPY6"/>
<sequence>MAFVSGALVMSANSEFDFTAAVMGGIEREQLLLGFGFSEDVFGLSLPSSPEPTPPPSLQPGSATPLEEPASARASATIQLEELFSLSPLSSPDPPPPPSPCLHPTTPAKDSSTLQLPPLPSKKQLHLQRIKALSRTNHAKSREKARTATYAAHKIRSKIEERYVKPATAIQTDVAMNGRTFAERVASTAFVAIDDRKRSQKVYNLEDLVGDESKHKFRYVAWDGTPAPLSDSNNLAMGVLAGQPNAQEWQQLMRQAAEELEKHRGHCFIPKKIRERGGRHRRGKFIALQCGISHGGGQPHPKVMEQVPANAKVLGELNRHEAFIRIAGFASSIMATWAPDLYSHYCDYLGRLHAHDPKLQRPFPSSVFTATTYNFGPQTACFPHYDFNNLPFGWCSITALGNFDPRKGGHLVLWDLHLVIEFPPGMTILIPSAILAHSNVRIQAGETRYSVVHYTAGALFRWVENGFQKSDVYLQSLTEEQLHEVQAENAKRWEYGLSLFRKLAPSTTL</sequence>
<comment type="caution">
    <text evidence="2">The sequence shown here is derived from an EMBL/GenBank/DDBJ whole genome shotgun (WGS) entry which is preliminary data.</text>
</comment>
<proteinExistence type="predicted"/>
<dbReference type="OrthoDB" id="3025143at2759"/>
<accession>A0A9W8JPY6</accession>
<name>A0A9W8JPY6_9AGAR</name>
<evidence type="ECO:0000313" key="3">
    <source>
        <dbReference type="Proteomes" id="UP001148786"/>
    </source>
</evidence>
<organism evidence="2 3">
    <name type="scientific">Agrocybe chaxingu</name>
    <dbReference type="NCBI Taxonomy" id="84603"/>
    <lineage>
        <taxon>Eukaryota</taxon>
        <taxon>Fungi</taxon>
        <taxon>Dikarya</taxon>
        <taxon>Basidiomycota</taxon>
        <taxon>Agaricomycotina</taxon>
        <taxon>Agaricomycetes</taxon>
        <taxon>Agaricomycetidae</taxon>
        <taxon>Agaricales</taxon>
        <taxon>Agaricineae</taxon>
        <taxon>Strophariaceae</taxon>
        <taxon>Agrocybe</taxon>
    </lineage>
</organism>
<feature type="compositionally biased region" description="Pro residues" evidence="1">
    <location>
        <begin position="91"/>
        <end position="101"/>
    </location>
</feature>
<dbReference type="Proteomes" id="UP001148786">
    <property type="component" value="Unassembled WGS sequence"/>
</dbReference>